<dbReference type="EMBL" id="JAAMFJ010000002">
    <property type="protein sequence ID" value="MBS9336606.1"/>
    <property type="molecule type" value="Genomic_DNA"/>
</dbReference>
<keyword evidence="1" id="KW-1133">Transmembrane helix</keyword>
<name>A0ABS5QTU0_9LACO</name>
<evidence type="ECO:0000313" key="2">
    <source>
        <dbReference type="EMBL" id="MBS9336606.1"/>
    </source>
</evidence>
<keyword evidence="1" id="KW-0472">Membrane</keyword>
<reference evidence="2 3" key="1">
    <citation type="submission" date="2020-02" db="EMBL/GenBank/DDBJ databases">
        <title>Fructobacillus sp. isolated from paper mulberry of Taiwan.</title>
        <authorList>
            <person name="Lin S.-T."/>
        </authorList>
    </citation>
    <scope>NUCLEOTIDE SEQUENCE [LARGE SCALE GENOMIC DNA]</scope>
    <source>
        <strain evidence="2 3">M1-21</strain>
    </source>
</reference>
<protein>
    <submittedName>
        <fullName evidence="2">Uncharacterized protein</fullName>
    </submittedName>
</protein>
<keyword evidence="3" id="KW-1185">Reference proteome</keyword>
<dbReference type="Proteomes" id="UP000735205">
    <property type="component" value="Unassembled WGS sequence"/>
</dbReference>
<feature type="transmembrane region" description="Helical" evidence="1">
    <location>
        <begin position="131"/>
        <end position="149"/>
    </location>
</feature>
<feature type="transmembrane region" description="Helical" evidence="1">
    <location>
        <begin position="155"/>
        <end position="177"/>
    </location>
</feature>
<dbReference type="RefSeq" id="WP_213793158.1">
    <property type="nucleotide sequence ID" value="NZ_JAAMFJ010000002.1"/>
</dbReference>
<accession>A0ABS5QTU0</accession>
<keyword evidence="1" id="KW-0812">Transmembrane</keyword>
<organism evidence="2 3">
    <name type="scientific">Fructobacillus papyrifericola</name>
    <dbReference type="NCBI Taxonomy" id="2713172"/>
    <lineage>
        <taxon>Bacteria</taxon>
        <taxon>Bacillati</taxon>
        <taxon>Bacillota</taxon>
        <taxon>Bacilli</taxon>
        <taxon>Lactobacillales</taxon>
        <taxon>Lactobacillaceae</taxon>
        <taxon>Fructobacillus</taxon>
    </lineage>
</organism>
<feature type="transmembrane region" description="Helical" evidence="1">
    <location>
        <begin position="62"/>
        <end position="84"/>
    </location>
</feature>
<proteinExistence type="predicted"/>
<evidence type="ECO:0000313" key="3">
    <source>
        <dbReference type="Proteomes" id="UP000735205"/>
    </source>
</evidence>
<feature type="transmembrane region" description="Helical" evidence="1">
    <location>
        <begin position="36"/>
        <end position="55"/>
    </location>
</feature>
<comment type="caution">
    <text evidence="2">The sequence shown here is derived from an EMBL/GenBank/DDBJ whole genome shotgun (WGS) entry which is preliminary data.</text>
</comment>
<sequence length="193" mass="22201">MLRFNSSFLTLLDACSTIIIQTIASSKIGFLLIPSYFLKSFWLAWVVTILWAIFLRALNFKVGFWWVLASSSILIIFSWGWSLLTFLYWDNGPVMLQMMPPVGNVLWSFFLFQVQQVLVVRLHLAAWFKKTLGALLIAFWLFLAAASIVEHDLSTTTIIGAALFGYYFFRLTAGLYIRNGKRWQQFFGVDGKI</sequence>
<gene>
    <name evidence="2" type="ORF">G6R28_05110</name>
</gene>
<evidence type="ECO:0000256" key="1">
    <source>
        <dbReference type="SAM" id="Phobius"/>
    </source>
</evidence>